<dbReference type="AlphaFoldDB" id="A0A098M294"/>
<sequence length="104" mass="11619">MNKMLSKNMSKNRKTRRKFGILTAVLTLTVAFETSAYAQQKPESDRFTSVKQLAALGSTAPRDYTDGPRDAKEVEAFLDSFFAQDAIKQKLMCQARAKLLGILV</sequence>
<evidence type="ECO:0000313" key="3">
    <source>
        <dbReference type="Proteomes" id="UP000029734"/>
    </source>
</evidence>
<dbReference type="EMBL" id="JQCR01000003">
    <property type="protein sequence ID" value="KGE16334.1"/>
    <property type="molecule type" value="Genomic_DNA"/>
</dbReference>
<evidence type="ECO:0000313" key="2">
    <source>
        <dbReference type="EMBL" id="KGE16334.1"/>
    </source>
</evidence>
<name>A0A098M294_9BACL</name>
<comment type="caution">
    <text evidence="2">The sequence shown here is derived from an EMBL/GenBank/DDBJ whole genome shotgun (WGS) entry which is preliminary data.</text>
</comment>
<proteinExistence type="predicted"/>
<dbReference type="Proteomes" id="UP000029734">
    <property type="component" value="Unassembled WGS sequence"/>
</dbReference>
<accession>A0A098M294</accession>
<evidence type="ECO:0000256" key="1">
    <source>
        <dbReference type="SAM" id="SignalP"/>
    </source>
</evidence>
<protein>
    <submittedName>
        <fullName evidence="2">Uncharacterized protein</fullName>
    </submittedName>
</protein>
<reference evidence="2 3" key="2">
    <citation type="submission" date="2014-10" db="EMBL/GenBank/DDBJ databases">
        <title>Comparative genomics of the Paenibacillus odorifer group.</title>
        <authorList>
            <person name="Tsai Y.-C."/>
            <person name="Martin N."/>
            <person name="Korlach J."/>
            <person name="Wiedmann M."/>
        </authorList>
    </citation>
    <scope>NUCLEOTIDE SEQUENCE [LARGE SCALE GENOMIC DNA]</scope>
    <source>
        <strain evidence="2 3">DSM 18334</strain>
    </source>
</reference>
<keyword evidence="1" id="KW-0732">Signal</keyword>
<feature type="signal peptide" evidence="1">
    <location>
        <begin position="1"/>
        <end position="38"/>
    </location>
</feature>
<organism evidence="2 3">
    <name type="scientific">Paenibacillus wynnii</name>
    <dbReference type="NCBI Taxonomy" id="268407"/>
    <lineage>
        <taxon>Bacteria</taxon>
        <taxon>Bacillati</taxon>
        <taxon>Bacillota</taxon>
        <taxon>Bacilli</taxon>
        <taxon>Bacillales</taxon>
        <taxon>Paenibacillaceae</taxon>
        <taxon>Paenibacillus</taxon>
    </lineage>
</organism>
<dbReference type="STRING" id="268407.PWYN_16425"/>
<keyword evidence="3" id="KW-1185">Reference proteome</keyword>
<reference evidence="2 3" key="1">
    <citation type="submission" date="2014-08" db="EMBL/GenBank/DDBJ databases">
        <authorList>
            <person name="den Bakker H.C."/>
        </authorList>
    </citation>
    <scope>NUCLEOTIDE SEQUENCE [LARGE SCALE GENOMIC DNA]</scope>
    <source>
        <strain evidence="2 3">DSM 18334</strain>
    </source>
</reference>
<feature type="chain" id="PRO_5001945151" evidence="1">
    <location>
        <begin position="39"/>
        <end position="104"/>
    </location>
</feature>
<gene>
    <name evidence="2" type="ORF">PWYN_16425</name>
</gene>